<evidence type="ECO:0000313" key="2">
    <source>
        <dbReference type="Proteomes" id="UP000657385"/>
    </source>
</evidence>
<dbReference type="RefSeq" id="WP_196193861.1">
    <property type="nucleotide sequence ID" value="NZ_JADPRT010000004.1"/>
</dbReference>
<proteinExistence type="predicted"/>
<gene>
    <name evidence="1" type="ORF">I2501_11770</name>
</gene>
<organism evidence="1 2">
    <name type="scientific">Streptacidiphilus fuscans</name>
    <dbReference type="NCBI Taxonomy" id="2789292"/>
    <lineage>
        <taxon>Bacteria</taxon>
        <taxon>Bacillati</taxon>
        <taxon>Actinomycetota</taxon>
        <taxon>Actinomycetes</taxon>
        <taxon>Kitasatosporales</taxon>
        <taxon>Streptomycetaceae</taxon>
        <taxon>Streptacidiphilus</taxon>
    </lineage>
</organism>
<dbReference type="InterPro" id="IPR019587">
    <property type="entry name" value="Polyketide_cyclase/dehydratase"/>
</dbReference>
<protein>
    <submittedName>
        <fullName evidence="1">SRPBCC family protein</fullName>
    </submittedName>
</protein>
<dbReference type="Pfam" id="PF10604">
    <property type="entry name" value="Polyketide_cyc2"/>
    <property type="match status" value="1"/>
</dbReference>
<keyword evidence="2" id="KW-1185">Reference proteome</keyword>
<dbReference type="EMBL" id="JADPRT010000004">
    <property type="protein sequence ID" value="MBF9068700.1"/>
    <property type="molecule type" value="Genomic_DNA"/>
</dbReference>
<reference evidence="1" key="1">
    <citation type="submission" date="2020-11" db="EMBL/GenBank/DDBJ databases">
        <title>Isolation and identification of active actinomycetes.</title>
        <authorList>
            <person name="Yu B."/>
        </authorList>
    </citation>
    <scope>NUCLEOTIDE SEQUENCE</scope>
    <source>
        <strain evidence="1">NEAU-YB345</strain>
    </source>
</reference>
<accession>A0A931B8A1</accession>
<dbReference type="Proteomes" id="UP000657385">
    <property type="component" value="Unassembled WGS sequence"/>
</dbReference>
<sequence>MPEVSVSATIPAPADKVWAVLTDFERFGEWNTIHVAFPNGGPAELAVGAVYGEKMTLMGMPAEVSWTITEVAAGSSLTMDGKGPMGISLHQHYALGAAADGNGTSVTVDSEFKGAAVNMMAARIKDATTKALNESLEKLTGLVG</sequence>
<comment type="caution">
    <text evidence="1">The sequence shown here is derived from an EMBL/GenBank/DDBJ whole genome shotgun (WGS) entry which is preliminary data.</text>
</comment>
<dbReference type="AlphaFoldDB" id="A0A931B8A1"/>
<dbReference type="InterPro" id="IPR023393">
    <property type="entry name" value="START-like_dom_sf"/>
</dbReference>
<dbReference type="SUPFAM" id="SSF55961">
    <property type="entry name" value="Bet v1-like"/>
    <property type="match status" value="1"/>
</dbReference>
<evidence type="ECO:0000313" key="1">
    <source>
        <dbReference type="EMBL" id="MBF9068700.1"/>
    </source>
</evidence>
<name>A0A931B8A1_9ACTN</name>
<dbReference type="CDD" id="cd07812">
    <property type="entry name" value="SRPBCC"/>
    <property type="match status" value="1"/>
</dbReference>
<dbReference type="Gene3D" id="3.30.530.20">
    <property type="match status" value="1"/>
</dbReference>